<dbReference type="InterPro" id="IPR036237">
    <property type="entry name" value="Xyl_isomerase-like_sf"/>
</dbReference>
<feature type="domain" description="Xylose isomerase-like TIM barrel" evidence="3">
    <location>
        <begin position="21"/>
        <end position="259"/>
    </location>
</feature>
<gene>
    <name evidence="4" type="ORF">QLQ84_11400</name>
</gene>
<name>A0ABT6VKB1_9GAMM</name>
<dbReference type="GO" id="GO:0016853">
    <property type="term" value="F:isomerase activity"/>
    <property type="evidence" value="ECO:0007669"/>
    <property type="project" value="UniProtKB-KW"/>
</dbReference>
<comment type="caution">
    <text evidence="4">The sequence shown here is derived from an EMBL/GenBank/DDBJ whole genome shotgun (WGS) entry which is preliminary data.</text>
</comment>
<keyword evidence="1 2" id="KW-0413">Isomerase</keyword>
<keyword evidence="5" id="KW-1185">Reference proteome</keyword>
<dbReference type="InterPro" id="IPR026040">
    <property type="entry name" value="HyI-like"/>
</dbReference>
<proteinExistence type="inferred from homology"/>
<organism evidence="4 5">
    <name type="scientific">Halomonas kalidii</name>
    <dbReference type="NCBI Taxonomy" id="3043293"/>
    <lineage>
        <taxon>Bacteria</taxon>
        <taxon>Pseudomonadati</taxon>
        <taxon>Pseudomonadota</taxon>
        <taxon>Gammaproteobacteria</taxon>
        <taxon>Oceanospirillales</taxon>
        <taxon>Halomonadaceae</taxon>
        <taxon>Halomonas</taxon>
    </lineage>
</organism>
<comment type="similarity">
    <text evidence="2">Belongs to the hyi family.</text>
</comment>
<dbReference type="Gene3D" id="3.20.20.150">
    <property type="entry name" value="Divalent-metal-dependent TIM barrel enzymes"/>
    <property type="match status" value="1"/>
</dbReference>
<dbReference type="EMBL" id="JASCQO010000035">
    <property type="protein sequence ID" value="MDI5934391.1"/>
    <property type="molecule type" value="Genomic_DNA"/>
</dbReference>
<dbReference type="SUPFAM" id="SSF51658">
    <property type="entry name" value="Xylose isomerase-like"/>
    <property type="match status" value="1"/>
</dbReference>
<dbReference type="InterPro" id="IPR053398">
    <property type="entry name" value="HPT_OtnI_isomerases"/>
</dbReference>
<dbReference type="RefSeq" id="WP_282721848.1">
    <property type="nucleotide sequence ID" value="NZ_JASCQO010000035.1"/>
</dbReference>
<dbReference type="InterPro" id="IPR013022">
    <property type="entry name" value="Xyl_isomerase-like_TIM-brl"/>
</dbReference>
<dbReference type="Pfam" id="PF01261">
    <property type="entry name" value="AP_endonuc_2"/>
    <property type="match status" value="1"/>
</dbReference>
<evidence type="ECO:0000313" key="4">
    <source>
        <dbReference type="EMBL" id="MDI5934391.1"/>
    </source>
</evidence>
<reference evidence="4 5" key="1">
    <citation type="submission" date="2023-04" db="EMBL/GenBank/DDBJ databases">
        <title>Halomonas strains isolated from rhizosphere soil.</title>
        <authorList>
            <person name="Xu L."/>
            <person name="Sun J.-Q."/>
        </authorList>
    </citation>
    <scope>NUCLEOTIDE SEQUENCE [LARGE SCALE GENOMIC DNA]</scope>
    <source>
        <strain evidence="4 5">LN1S58</strain>
    </source>
</reference>
<dbReference type="Proteomes" id="UP001244242">
    <property type="component" value="Unassembled WGS sequence"/>
</dbReference>
<dbReference type="InterPro" id="IPR050417">
    <property type="entry name" value="Sugar_Epim/Isomerase"/>
</dbReference>
<accession>A0ABT6VKB1</accession>
<protein>
    <submittedName>
        <fullName evidence="4">Hydroxypyruvate isomerase family protein</fullName>
    </submittedName>
</protein>
<evidence type="ECO:0000259" key="3">
    <source>
        <dbReference type="Pfam" id="PF01261"/>
    </source>
</evidence>
<evidence type="ECO:0000256" key="1">
    <source>
        <dbReference type="ARBA" id="ARBA00023235"/>
    </source>
</evidence>
<dbReference type="NCBIfam" id="NF043033">
    <property type="entry name" value="OxoTetrIsom"/>
    <property type="match status" value="1"/>
</dbReference>
<dbReference type="PANTHER" id="PTHR43489">
    <property type="entry name" value="ISOMERASE"/>
    <property type="match status" value="1"/>
</dbReference>
<sequence length="279" mass="30362">MIRLAANLSVLFTEHDFLDRFAAAADAGFRGVEYLFPYAHAPETLRAALRDAGLEQVLFNLPPGDWAAGERGLASLPGREAEFHDSVVEALRYAEALDCPRVHAMAGLLPAGADAETRAAHQATYLNNLRFAAAEAAKVGREVLIEPINTRDMPRYFLSRQAHAMAVLEAVGADNLRLQFDLYHCQLMEGDLIQHLERQFARIGHVQIAGVPGRHEPDVGEVHYPAVFARLESLGYGGWVGCEYRPAGGTREGLGWGRAYGLRAEEEGTQGGCPCPSGV</sequence>
<evidence type="ECO:0000256" key="2">
    <source>
        <dbReference type="PIRNR" id="PIRNR006241"/>
    </source>
</evidence>
<evidence type="ECO:0000313" key="5">
    <source>
        <dbReference type="Proteomes" id="UP001244242"/>
    </source>
</evidence>
<dbReference type="PANTHER" id="PTHR43489:SF13">
    <property type="entry name" value="HYDROXYPYRUVATE ISOMERASE"/>
    <property type="match status" value="1"/>
</dbReference>
<dbReference type="PIRSF" id="PIRSF006241">
    <property type="entry name" value="HyI"/>
    <property type="match status" value="1"/>
</dbReference>